<dbReference type="EMBL" id="CAJOAX010000153">
    <property type="protein sequence ID" value="CAF3524022.1"/>
    <property type="molecule type" value="Genomic_DNA"/>
</dbReference>
<reference evidence="9" key="1">
    <citation type="submission" date="2021-02" db="EMBL/GenBank/DDBJ databases">
        <authorList>
            <person name="Nowell W R."/>
        </authorList>
    </citation>
    <scope>NUCLEOTIDE SEQUENCE</scope>
</reference>
<sequence length="522" mass="57631">MVVLFEDPRKLPLATFLMQVFITLVVSKVLAKLLSYIRQPQVIGQIIAGIIFGPSILGNISAWTNAIWPSSSLGIFQLVANLGLIFFMFFLGLELDLKQIKKSWKITLPVAAASITIPVAIGCVVSLWLYNMNEGLNTSKVAFILFIGSGFGFSAFPVLATLLNTMGLLNKPIGIQTISLAAVEDIVVWVILAIASAFSSGGSALQGLYTLLLTLGFIAIMFFIIRPILRLIHRYYLRQNNDTNVYLVVGCFLLLVISAFTTEVMGIHAFFGAFISGLCIPRKGSLVEFLAVRIQLIVVEFFLPLYFANSGLHTHLNLMNNGKAWWTLIVLIVLASIAKIVPVTLVSKLCSKRSWFYCLSIGVLMNTRGIVQLVVLNIGVELGVLSAQIFAIFVLMATILTFLTSPALYLLNRQIRDTRPSSTQIVPEDLRNFSLAETHLTETNFDNQMSIRTISNGGIYSTQSSTDANRLSRKSSNNVLPGYTFTILDYPTNPPALNPTINEEEMEESDTTFRLGVNMTRF</sequence>
<keyword evidence="4 7" id="KW-1133">Transmembrane helix</keyword>
<gene>
    <name evidence="9" type="ORF">OTI717_LOCUS2962</name>
</gene>
<dbReference type="GO" id="GO:0016020">
    <property type="term" value="C:membrane"/>
    <property type="evidence" value="ECO:0007669"/>
    <property type="project" value="UniProtKB-SubCell"/>
</dbReference>
<evidence type="ECO:0000313" key="9">
    <source>
        <dbReference type="EMBL" id="CAF3524022.1"/>
    </source>
</evidence>
<organism evidence="9 10">
    <name type="scientific">Rotaria sordida</name>
    <dbReference type="NCBI Taxonomy" id="392033"/>
    <lineage>
        <taxon>Eukaryota</taxon>
        <taxon>Metazoa</taxon>
        <taxon>Spiralia</taxon>
        <taxon>Gnathifera</taxon>
        <taxon>Rotifera</taxon>
        <taxon>Eurotatoria</taxon>
        <taxon>Bdelloidea</taxon>
        <taxon>Philodinida</taxon>
        <taxon>Philodinidae</taxon>
        <taxon>Rotaria</taxon>
    </lineage>
</organism>
<dbReference type="Proteomes" id="UP000663823">
    <property type="component" value="Unassembled WGS sequence"/>
</dbReference>
<dbReference type="PANTHER" id="PTHR32468">
    <property type="entry name" value="CATION/H + ANTIPORTER"/>
    <property type="match status" value="1"/>
</dbReference>
<keyword evidence="3 7" id="KW-0812">Transmembrane</keyword>
<dbReference type="PANTHER" id="PTHR32468:SF0">
    <property type="entry name" value="K(+)_H(+) ANTIPORTER 1"/>
    <property type="match status" value="1"/>
</dbReference>
<comment type="caution">
    <text evidence="9">The sequence shown here is derived from an EMBL/GenBank/DDBJ whole genome shotgun (WGS) entry which is preliminary data.</text>
</comment>
<feature type="transmembrane region" description="Helical" evidence="7">
    <location>
        <begin position="142"/>
        <end position="163"/>
    </location>
</feature>
<feature type="domain" description="Cation/H+ exchanger transmembrane" evidence="8">
    <location>
        <begin position="26"/>
        <end position="405"/>
    </location>
</feature>
<evidence type="ECO:0000313" key="10">
    <source>
        <dbReference type="Proteomes" id="UP000663823"/>
    </source>
</evidence>
<accession>A0A818IG97</accession>
<dbReference type="InterPro" id="IPR050794">
    <property type="entry name" value="CPA2_transporter"/>
</dbReference>
<evidence type="ECO:0000256" key="5">
    <source>
        <dbReference type="ARBA" id="ARBA00023065"/>
    </source>
</evidence>
<proteinExistence type="predicted"/>
<name>A0A818IG97_9BILA</name>
<dbReference type="InterPro" id="IPR038770">
    <property type="entry name" value="Na+/solute_symporter_sf"/>
</dbReference>
<feature type="transmembrane region" description="Helical" evidence="7">
    <location>
        <begin position="204"/>
        <end position="225"/>
    </location>
</feature>
<comment type="subcellular location">
    <subcellularLocation>
        <location evidence="1">Membrane</location>
        <topology evidence="1">Multi-pass membrane protein</topology>
    </subcellularLocation>
</comment>
<evidence type="ECO:0000256" key="3">
    <source>
        <dbReference type="ARBA" id="ARBA00022692"/>
    </source>
</evidence>
<feature type="transmembrane region" description="Helical" evidence="7">
    <location>
        <begin position="245"/>
        <end position="261"/>
    </location>
</feature>
<dbReference type="InterPro" id="IPR006153">
    <property type="entry name" value="Cation/H_exchanger_TM"/>
</dbReference>
<evidence type="ECO:0000256" key="4">
    <source>
        <dbReference type="ARBA" id="ARBA00022989"/>
    </source>
</evidence>
<dbReference type="AlphaFoldDB" id="A0A818IG97"/>
<evidence type="ECO:0000256" key="7">
    <source>
        <dbReference type="SAM" id="Phobius"/>
    </source>
</evidence>
<feature type="transmembrane region" description="Helical" evidence="7">
    <location>
        <begin position="324"/>
        <end position="343"/>
    </location>
</feature>
<dbReference type="Gene3D" id="1.20.1530.20">
    <property type="match status" value="1"/>
</dbReference>
<dbReference type="GO" id="GO:1902600">
    <property type="term" value="P:proton transmembrane transport"/>
    <property type="evidence" value="ECO:0007669"/>
    <property type="project" value="InterPro"/>
</dbReference>
<keyword evidence="2" id="KW-0813">Transport</keyword>
<keyword evidence="6 7" id="KW-0472">Membrane</keyword>
<feature type="transmembrane region" description="Helical" evidence="7">
    <location>
        <begin position="75"/>
        <end position="95"/>
    </location>
</feature>
<feature type="transmembrane region" description="Helical" evidence="7">
    <location>
        <begin position="12"/>
        <end position="30"/>
    </location>
</feature>
<evidence type="ECO:0000256" key="6">
    <source>
        <dbReference type="ARBA" id="ARBA00023136"/>
    </source>
</evidence>
<feature type="transmembrane region" description="Helical" evidence="7">
    <location>
        <begin position="107"/>
        <end position="130"/>
    </location>
</feature>
<feature type="transmembrane region" description="Helical" evidence="7">
    <location>
        <begin position="42"/>
        <end position="63"/>
    </location>
</feature>
<evidence type="ECO:0000256" key="1">
    <source>
        <dbReference type="ARBA" id="ARBA00004141"/>
    </source>
</evidence>
<evidence type="ECO:0000259" key="8">
    <source>
        <dbReference type="Pfam" id="PF00999"/>
    </source>
</evidence>
<feature type="transmembrane region" description="Helical" evidence="7">
    <location>
        <begin position="175"/>
        <end position="198"/>
    </location>
</feature>
<protein>
    <recommendedName>
        <fullName evidence="8">Cation/H+ exchanger transmembrane domain-containing protein</fullName>
    </recommendedName>
</protein>
<evidence type="ECO:0000256" key="2">
    <source>
        <dbReference type="ARBA" id="ARBA00022448"/>
    </source>
</evidence>
<feature type="transmembrane region" description="Helical" evidence="7">
    <location>
        <begin position="387"/>
        <end position="411"/>
    </location>
</feature>
<dbReference type="Pfam" id="PF00999">
    <property type="entry name" value="Na_H_Exchanger"/>
    <property type="match status" value="1"/>
</dbReference>
<keyword evidence="5" id="KW-0406">Ion transport</keyword>
<feature type="transmembrane region" description="Helical" evidence="7">
    <location>
        <begin position="355"/>
        <end position="375"/>
    </location>
</feature>
<dbReference type="GO" id="GO:0015297">
    <property type="term" value="F:antiporter activity"/>
    <property type="evidence" value="ECO:0007669"/>
    <property type="project" value="InterPro"/>
</dbReference>